<name>A0ACB8UC51_9APHY</name>
<accession>A0ACB8UC51</accession>
<reference evidence="1" key="1">
    <citation type="journal article" date="2021" name="Environ. Microbiol.">
        <title>Gene family expansions and transcriptome signatures uncover fungal adaptations to wood decay.</title>
        <authorList>
            <person name="Hage H."/>
            <person name="Miyauchi S."/>
            <person name="Viragh M."/>
            <person name="Drula E."/>
            <person name="Min B."/>
            <person name="Chaduli D."/>
            <person name="Navarro D."/>
            <person name="Favel A."/>
            <person name="Norest M."/>
            <person name="Lesage-Meessen L."/>
            <person name="Balint B."/>
            <person name="Merenyi Z."/>
            <person name="de Eugenio L."/>
            <person name="Morin E."/>
            <person name="Martinez A.T."/>
            <person name="Baldrian P."/>
            <person name="Stursova M."/>
            <person name="Martinez M.J."/>
            <person name="Novotny C."/>
            <person name="Magnuson J.K."/>
            <person name="Spatafora J.W."/>
            <person name="Maurice S."/>
            <person name="Pangilinan J."/>
            <person name="Andreopoulos W."/>
            <person name="LaButti K."/>
            <person name="Hundley H."/>
            <person name="Na H."/>
            <person name="Kuo A."/>
            <person name="Barry K."/>
            <person name="Lipzen A."/>
            <person name="Henrissat B."/>
            <person name="Riley R."/>
            <person name="Ahrendt S."/>
            <person name="Nagy L.G."/>
            <person name="Grigoriev I.V."/>
            <person name="Martin F."/>
            <person name="Rosso M.N."/>
        </authorList>
    </citation>
    <scope>NUCLEOTIDE SEQUENCE</scope>
    <source>
        <strain evidence="1">CBS 384.51</strain>
    </source>
</reference>
<evidence type="ECO:0000313" key="1">
    <source>
        <dbReference type="EMBL" id="KAI0091808.1"/>
    </source>
</evidence>
<feature type="non-terminal residue" evidence="1">
    <location>
        <position position="1"/>
    </location>
</feature>
<protein>
    <submittedName>
        <fullName evidence="1">Uncharacterized protein</fullName>
    </submittedName>
</protein>
<evidence type="ECO:0000313" key="2">
    <source>
        <dbReference type="Proteomes" id="UP001055072"/>
    </source>
</evidence>
<comment type="caution">
    <text evidence="1">The sequence shown here is derived from an EMBL/GenBank/DDBJ whole genome shotgun (WGS) entry which is preliminary data.</text>
</comment>
<keyword evidence="2" id="KW-1185">Reference proteome</keyword>
<sequence length="620" mass="68894">SDEEDNISSTKQTVEENQDHSTKTTSRRSRVTKKTSTDETSPVTSAWTAIEDKSEIEGDHDVEVSEEDEDELEDEGDSVDSDIEHLEFRPSTSPIRRRKGMTTETPPTPSPTKNIKKHSAPVSPDVSITADGEESISEPETPVRVRKPRAKKVIKSKEIIEDSDVEEESESERDKLIARESKQAENKISKQSRSAVVALKKKIVVSGTKFPSVPIEDADNNLFLRDDSPLSRSPKKKTKTTHLIESESEGSDDDNIDTRSADDPEVTPVSKITNRLNDSVLNSAKKPKAVVSKAAYKAQLKKFAIDLGLDSLRDFFYESLMDTYAEVYRLSEHFAMLRRSDLLVSIEYPIFGCRNSRGIQARELITTPKITSFIYNPARCDVKDFCLITPPKETVRSRRSYLVHASNNQRVAFLIVGGVALSSLLDLQPIGQSGYSNRSLSICPIAVEYSLAWNFFSRLLKVDRVSNYGGYANFSTFGIRDHNNKDMAGYKHQGYAPPPRTRNASAPVVVHTVGVDYEKSLLQVLKRGIDNGGLDSNSEVFNLSSKYGSLSSTIIPHNIETFVSLCAQGERYRGELPRDSLVAVLCAPNMFTHQDHTDLQFNLIGVVLLSAKYGQGTGTS</sequence>
<dbReference type="EMBL" id="MU274905">
    <property type="protein sequence ID" value="KAI0091808.1"/>
    <property type="molecule type" value="Genomic_DNA"/>
</dbReference>
<proteinExistence type="predicted"/>
<dbReference type="Proteomes" id="UP001055072">
    <property type="component" value="Unassembled WGS sequence"/>
</dbReference>
<gene>
    <name evidence="1" type="ORF">BDY19DRAFT_991484</name>
</gene>
<organism evidence="1 2">
    <name type="scientific">Irpex rosettiformis</name>
    <dbReference type="NCBI Taxonomy" id="378272"/>
    <lineage>
        <taxon>Eukaryota</taxon>
        <taxon>Fungi</taxon>
        <taxon>Dikarya</taxon>
        <taxon>Basidiomycota</taxon>
        <taxon>Agaricomycotina</taxon>
        <taxon>Agaricomycetes</taxon>
        <taxon>Polyporales</taxon>
        <taxon>Irpicaceae</taxon>
        <taxon>Irpex</taxon>
    </lineage>
</organism>